<reference evidence="3" key="2">
    <citation type="submission" date="2015-01" db="EMBL/GenBank/DDBJ databases">
        <title>Evolutionary Origins and Diversification of the Mycorrhizal Mutualists.</title>
        <authorList>
            <consortium name="DOE Joint Genome Institute"/>
            <consortium name="Mycorrhizal Genomics Consortium"/>
            <person name="Kohler A."/>
            <person name="Kuo A."/>
            <person name="Nagy L.G."/>
            <person name="Floudas D."/>
            <person name="Copeland A."/>
            <person name="Barry K.W."/>
            <person name="Cichocki N."/>
            <person name="Veneault-Fourrey C."/>
            <person name="LaButti K."/>
            <person name="Lindquist E.A."/>
            <person name="Lipzen A."/>
            <person name="Lundell T."/>
            <person name="Morin E."/>
            <person name="Murat C."/>
            <person name="Riley R."/>
            <person name="Ohm R."/>
            <person name="Sun H."/>
            <person name="Tunlid A."/>
            <person name="Henrissat B."/>
            <person name="Grigoriev I.V."/>
            <person name="Hibbett D.S."/>
            <person name="Martin F."/>
        </authorList>
    </citation>
    <scope>NUCLEOTIDE SEQUENCE [LARGE SCALE GENOMIC DNA]</scope>
    <source>
        <strain evidence="3">UH-Slu-Lm8-n1</strain>
    </source>
</reference>
<feature type="compositionally biased region" description="Polar residues" evidence="1">
    <location>
        <begin position="225"/>
        <end position="234"/>
    </location>
</feature>
<organism evidence="2 3">
    <name type="scientific">Suillus luteus UH-Slu-Lm8-n1</name>
    <dbReference type="NCBI Taxonomy" id="930992"/>
    <lineage>
        <taxon>Eukaryota</taxon>
        <taxon>Fungi</taxon>
        <taxon>Dikarya</taxon>
        <taxon>Basidiomycota</taxon>
        <taxon>Agaricomycotina</taxon>
        <taxon>Agaricomycetes</taxon>
        <taxon>Agaricomycetidae</taxon>
        <taxon>Boletales</taxon>
        <taxon>Suillineae</taxon>
        <taxon>Suillaceae</taxon>
        <taxon>Suillus</taxon>
    </lineage>
</organism>
<reference evidence="2 3" key="1">
    <citation type="submission" date="2014-04" db="EMBL/GenBank/DDBJ databases">
        <authorList>
            <consortium name="DOE Joint Genome Institute"/>
            <person name="Kuo A."/>
            <person name="Ruytinx J."/>
            <person name="Rineau F."/>
            <person name="Colpaert J."/>
            <person name="Kohler A."/>
            <person name="Nagy L.G."/>
            <person name="Floudas D."/>
            <person name="Copeland A."/>
            <person name="Barry K.W."/>
            <person name="Cichocki N."/>
            <person name="Veneault-Fourrey C."/>
            <person name="LaButti K."/>
            <person name="Lindquist E.A."/>
            <person name="Lipzen A."/>
            <person name="Lundell T."/>
            <person name="Morin E."/>
            <person name="Murat C."/>
            <person name="Sun H."/>
            <person name="Tunlid A."/>
            <person name="Henrissat B."/>
            <person name="Grigoriev I.V."/>
            <person name="Hibbett D.S."/>
            <person name="Martin F."/>
            <person name="Nordberg H.P."/>
            <person name="Cantor M.N."/>
            <person name="Hua S.X."/>
        </authorList>
    </citation>
    <scope>NUCLEOTIDE SEQUENCE [LARGE SCALE GENOMIC DNA]</scope>
    <source>
        <strain evidence="2 3">UH-Slu-Lm8-n1</strain>
    </source>
</reference>
<dbReference type="AlphaFoldDB" id="A0A0D0AT95"/>
<keyword evidence="3" id="KW-1185">Reference proteome</keyword>
<dbReference type="Proteomes" id="UP000054485">
    <property type="component" value="Unassembled WGS sequence"/>
</dbReference>
<sequence>MPISVRFLIVPLQYYQHSFQDLVSLDEVFDFVGYVSIGAQNVTLFPLYCLSKSLDALRPQLLRIGYIATPIMHNEIEVVHHSAYEPGSVPIYTQHAAPSEKLDLAHQAYTITDHILYVKYGWPTPGIQTTTAFLAEYPQGHGTIDIAATLSQLFEPFQTSTNVSVFHDFQPFEPTPVVLEPQSPVYNALPHGQTLISPEIVADSRVPSVNMTGCTTNMDDDESQPDAQADSSDTLTTIQDQYPRWKLVLVHLRVEMRSDVALGKPINPFLLTQANYADEKVEFVRDLFNRSLLKVGVKHADLDVVISSDGHTLIPEDAILLMVGKWLSALLSLMKRAAAIAIADGGLMTNFTLQNPCPFALQSEMCATCIQLMNLFMPPTSTHFPIATNSFVRFLRMGIAKSLVYYLVYRPTKSANVTRIMADINRPDFRVASYPPPATFAFVGTCCYSALLSYLIDMVKTGGVSIALTSFPAVSEIFDGLLRTAVDLFVQQTDPEFSKLENYLAGFCNLRKKDVVKIARHK</sequence>
<evidence type="ECO:0000313" key="2">
    <source>
        <dbReference type="EMBL" id="KIK35173.1"/>
    </source>
</evidence>
<feature type="region of interest" description="Disordered" evidence="1">
    <location>
        <begin position="211"/>
        <end position="234"/>
    </location>
</feature>
<dbReference type="InParanoid" id="A0A0D0AT95"/>
<gene>
    <name evidence="2" type="ORF">CY34DRAFT_17196</name>
</gene>
<evidence type="ECO:0000256" key="1">
    <source>
        <dbReference type="SAM" id="MobiDB-lite"/>
    </source>
</evidence>
<dbReference type="OrthoDB" id="2680273at2759"/>
<evidence type="ECO:0000313" key="3">
    <source>
        <dbReference type="Proteomes" id="UP000054485"/>
    </source>
</evidence>
<protein>
    <submittedName>
        <fullName evidence="2">Uncharacterized protein</fullName>
    </submittedName>
</protein>
<accession>A0A0D0AT95</accession>
<name>A0A0D0AT95_9AGAM</name>
<proteinExistence type="predicted"/>
<dbReference type="HOGENOM" id="CLU_521927_0_0_1"/>
<dbReference type="EMBL" id="KN835655">
    <property type="protein sequence ID" value="KIK35173.1"/>
    <property type="molecule type" value="Genomic_DNA"/>
</dbReference>